<dbReference type="EMBL" id="MSIE01000016">
    <property type="protein sequence ID" value="OLF17493.1"/>
    <property type="molecule type" value="Genomic_DNA"/>
</dbReference>
<dbReference type="InterPro" id="IPR043129">
    <property type="entry name" value="ATPase_NBD"/>
</dbReference>
<evidence type="ECO:0008006" key="7">
    <source>
        <dbReference type="Google" id="ProtNLM"/>
    </source>
</evidence>
<dbReference type="PANTHER" id="PTHR42749">
    <property type="entry name" value="CELL SHAPE-DETERMINING PROTEIN MREB"/>
    <property type="match status" value="1"/>
</dbReference>
<gene>
    <name evidence="5" type="ORF">BU204_11170</name>
</gene>
<dbReference type="Pfam" id="PF00012">
    <property type="entry name" value="HSP70"/>
    <property type="match status" value="1"/>
</dbReference>
<keyword evidence="1" id="KW-0547">Nucleotide-binding</keyword>
<dbReference type="PANTHER" id="PTHR42749:SF1">
    <property type="entry name" value="CELL SHAPE-DETERMINING PROTEIN MREB"/>
    <property type="match status" value="1"/>
</dbReference>
<organism evidence="5 6">
    <name type="scientific">Actinophytocola xanthii</name>
    <dbReference type="NCBI Taxonomy" id="1912961"/>
    <lineage>
        <taxon>Bacteria</taxon>
        <taxon>Bacillati</taxon>
        <taxon>Actinomycetota</taxon>
        <taxon>Actinomycetes</taxon>
        <taxon>Pseudonocardiales</taxon>
        <taxon>Pseudonocardiaceae</taxon>
    </lineage>
</organism>
<dbReference type="SUPFAM" id="SSF53067">
    <property type="entry name" value="Actin-like ATPase domain"/>
    <property type="match status" value="2"/>
</dbReference>
<evidence type="ECO:0000256" key="2">
    <source>
        <dbReference type="ARBA" id="ARBA00022840"/>
    </source>
</evidence>
<feature type="region of interest" description="Disordered" evidence="4">
    <location>
        <begin position="377"/>
        <end position="850"/>
    </location>
</feature>
<keyword evidence="3" id="KW-0143">Chaperone</keyword>
<evidence type="ECO:0000256" key="1">
    <source>
        <dbReference type="ARBA" id="ARBA00022741"/>
    </source>
</evidence>
<feature type="compositionally biased region" description="Pro residues" evidence="4">
    <location>
        <begin position="384"/>
        <end position="393"/>
    </location>
</feature>
<protein>
    <recommendedName>
        <fullName evidence="7">Hsp70 protein</fullName>
    </recommendedName>
</protein>
<evidence type="ECO:0000313" key="6">
    <source>
        <dbReference type="Proteomes" id="UP000185596"/>
    </source>
</evidence>
<dbReference type="Proteomes" id="UP000185596">
    <property type="component" value="Unassembled WGS sequence"/>
</dbReference>
<reference evidence="5 6" key="1">
    <citation type="submission" date="2016-12" db="EMBL/GenBank/DDBJ databases">
        <title>The draft genome sequence of Actinophytocola sp. 11-183.</title>
        <authorList>
            <person name="Wang W."/>
            <person name="Yuan L."/>
        </authorList>
    </citation>
    <scope>NUCLEOTIDE SEQUENCE [LARGE SCALE GENOMIC DNA]</scope>
    <source>
        <strain evidence="5 6">11-183</strain>
    </source>
</reference>
<dbReference type="Gene3D" id="3.30.420.40">
    <property type="match status" value="2"/>
</dbReference>
<name>A0A1Q8CT21_9PSEU</name>
<feature type="compositionally biased region" description="Basic and acidic residues" evidence="4">
    <location>
        <begin position="807"/>
        <end position="818"/>
    </location>
</feature>
<dbReference type="RefSeq" id="WP_075125544.1">
    <property type="nucleotide sequence ID" value="NZ_MSIE01000016.1"/>
</dbReference>
<feature type="compositionally biased region" description="Low complexity" evidence="4">
    <location>
        <begin position="574"/>
        <end position="584"/>
    </location>
</feature>
<feature type="compositionally biased region" description="Basic and acidic residues" evidence="4">
    <location>
        <begin position="738"/>
        <end position="767"/>
    </location>
</feature>
<feature type="compositionally biased region" description="Basic and acidic residues" evidence="4">
    <location>
        <begin position="672"/>
        <end position="701"/>
    </location>
</feature>
<evidence type="ECO:0000256" key="4">
    <source>
        <dbReference type="SAM" id="MobiDB-lite"/>
    </source>
</evidence>
<feature type="compositionally biased region" description="Basic and acidic residues" evidence="4">
    <location>
        <begin position="826"/>
        <end position="850"/>
    </location>
</feature>
<feature type="compositionally biased region" description="Pro residues" evidence="4">
    <location>
        <begin position="511"/>
        <end position="521"/>
    </location>
</feature>
<feature type="compositionally biased region" description="Basic and acidic residues" evidence="4">
    <location>
        <begin position="413"/>
        <end position="424"/>
    </location>
</feature>
<sequence>MPYALGVDLGSGRVTAAISRNDRGRWLPAEVVALDGDPAGAVSALHVTEQDTVEVGGRALLALPARAGSVARRVVDRIGDEVPVILDGRPYPPEVLTAAVVGWVVDYVEATEGVPASHLAVAHPPAWGPYRRGLLSAALREVNLPELTLLPRPVAAAECYAATEPVEVGEELAVHSLGSGRFEAAVLRRGSFGFELRAHAESAEDLGGALFDDLLAGQVVSALAGDAPTGAALAALRVECTVAKERLSTEGSVTIAGSVTVTREEFEELVRPAVESTVWTLSRTIEAAEGASPQVVALVGGCARIPAVAVAVAGALRVRVVAAPEPETAIARGAALAAARSAKPTVQAEALAVTPEALVPRSAVTHTDLLRLDDLPVEDLTDLGPPPPRPPLDISPLEPPKRRLLPLGGGRSRPSETRDPHIDDPEPPVVEVSPRRRPLPDLLDEEEIPEDSSPRRGRPTWPTDDAPAEPRRADWPPTPRTPAPPRRAADRPAPAPWSADQPSTTDRPARPSHPQPDPSPWPEDEPSPLRPSHHRQDSPSTPADDRDHAPTPRPTRRQRADRQVPQWPSDPESAHSASAVASPRRPSRYLAHEQPANPAPAGDHPMASHDRQPDHSSWPGDPTPADTWPADEPAPDAHAVRRRDNGGAADSHRAAGGAHRPAETGPPAHTQGVERDPAARSRRAAEPGPARHEALSARHDGPAPAKGHRHETLWPAEPEPQRHPASASAHDNAWPAEPEPHRREASGRRRLREPDESPGRHGLREETASPADDTPAPPEGGRRRRRERGTHHLAEEADEPPLRRRRALENDGEVDRASGRGRRHRLPDPDEPGDRVEPASRRGGRDGRRQ</sequence>
<keyword evidence="6" id="KW-1185">Reference proteome</keyword>
<evidence type="ECO:0000256" key="3">
    <source>
        <dbReference type="ARBA" id="ARBA00023186"/>
    </source>
</evidence>
<dbReference type="AlphaFoldDB" id="A0A1Q8CT21"/>
<accession>A0A1Q8CT21</accession>
<proteinExistence type="predicted"/>
<feature type="compositionally biased region" description="Pro residues" evidence="4">
    <location>
        <begin position="476"/>
        <end position="485"/>
    </location>
</feature>
<dbReference type="GO" id="GO:0005524">
    <property type="term" value="F:ATP binding"/>
    <property type="evidence" value="ECO:0007669"/>
    <property type="project" value="UniProtKB-KW"/>
</dbReference>
<comment type="caution">
    <text evidence="5">The sequence shown here is derived from an EMBL/GenBank/DDBJ whole genome shotgun (WGS) entry which is preliminary data.</text>
</comment>
<dbReference type="Gene3D" id="3.90.640.10">
    <property type="entry name" value="Actin, Chain A, domain 4"/>
    <property type="match status" value="1"/>
</dbReference>
<dbReference type="OrthoDB" id="9766019at2"/>
<feature type="compositionally biased region" description="Basic and acidic residues" evidence="4">
    <location>
        <begin position="638"/>
        <end position="653"/>
    </location>
</feature>
<evidence type="ECO:0000313" key="5">
    <source>
        <dbReference type="EMBL" id="OLF17493.1"/>
    </source>
</evidence>
<dbReference type="STRING" id="1912961.BU204_11170"/>
<keyword evidence="2" id="KW-0067">ATP-binding</keyword>
<dbReference type="InterPro" id="IPR013126">
    <property type="entry name" value="Hsp_70_fam"/>
</dbReference>
<dbReference type="GO" id="GO:0140662">
    <property type="term" value="F:ATP-dependent protein folding chaperone"/>
    <property type="evidence" value="ECO:0007669"/>
    <property type="project" value="InterPro"/>
</dbReference>